<accession>A0A4U9WIQ6</accession>
<name>A0A4U9WIQ6_SERFO</name>
<organism evidence="1">
    <name type="scientific">Serratia fonticola</name>
    <dbReference type="NCBI Taxonomy" id="47917"/>
    <lineage>
        <taxon>Bacteria</taxon>
        <taxon>Pseudomonadati</taxon>
        <taxon>Pseudomonadota</taxon>
        <taxon>Gammaproteobacteria</taxon>
        <taxon>Enterobacterales</taxon>
        <taxon>Yersiniaceae</taxon>
        <taxon>Serratia</taxon>
    </lineage>
</organism>
<proteinExistence type="predicted"/>
<gene>
    <name evidence="1" type="ORF">NCTC12965_07977</name>
</gene>
<reference evidence="1" key="1">
    <citation type="submission" date="2019-05" db="EMBL/GenBank/DDBJ databases">
        <authorList>
            <consortium name="Pathogen Informatics"/>
        </authorList>
    </citation>
    <scope>NUCLEOTIDE SEQUENCE [LARGE SCALE GENOMIC DNA]</scope>
    <source>
        <strain evidence="1">NCTC12965</strain>
    </source>
</reference>
<dbReference type="AlphaFoldDB" id="A0A4U9WIQ6"/>
<evidence type="ECO:0000313" key="1">
    <source>
        <dbReference type="EMBL" id="VTR59325.1"/>
    </source>
</evidence>
<dbReference type="EMBL" id="CABEEZ010000157">
    <property type="protein sequence ID" value="VTR59325.1"/>
    <property type="molecule type" value="Genomic_DNA"/>
</dbReference>
<protein>
    <submittedName>
        <fullName evidence="1">Uncharacterized protein</fullName>
    </submittedName>
</protein>
<sequence>MAIPEIENYDLASLVLTEPNKVDWLISPSRGILLVP</sequence>